<feature type="compositionally biased region" description="Low complexity" evidence="3">
    <location>
        <begin position="578"/>
        <end position="595"/>
    </location>
</feature>
<name>B8CDL5_THAPS</name>
<feature type="compositionally biased region" description="Polar residues" evidence="3">
    <location>
        <begin position="482"/>
        <end position="504"/>
    </location>
</feature>
<evidence type="ECO:0000256" key="1">
    <source>
        <dbReference type="ARBA" id="ARBA00022737"/>
    </source>
</evidence>
<dbReference type="Proteomes" id="UP000001449">
    <property type="component" value="Chromosome 15"/>
</dbReference>
<feature type="region of interest" description="Disordered" evidence="3">
    <location>
        <begin position="318"/>
        <end position="364"/>
    </location>
</feature>
<feature type="compositionally biased region" description="Basic and acidic residues" evidence="3">
    <location>
        <begin position="516"/>
        <end position="530"/>
    </location>
</feature>
<dbReference type="KEGG" id="tps:THAPSDRAFT_25041"/>
<evidence type="ECO:0000313" key="5">
    <source>
        <dbReference type="Proteomes" id="UP000001449"/>
    </source>
</evidence>
<dbReference type="SMART" id="SM00028">
    <property type="entry name" value="TPR"/>
    <property type="match status" value="5"/>
</dbReference>
<feature type="region of interest" description="Disordered" evidence="3">
    <location>
        <begin position="76"/>
        <end position="97"/>
    </location>
</feature>
<feature type="non-terminal residue" evidence="4">
    <location>
        <position position="1609"/>
    </location>
</feature>
<dbReference type="STRING" id="35128.B8CDL5"/>
<feature type="region of interest" description="Disordered" evidence="3">
    <location>
        <begin position="1053"/>
        <end position="1080"/>
    </location>
</feature>
<feature type="region of interest" description="Disordered" evidence="3">
    <location>
        <begin position="891"/>
        <end position="910"/>
    </location>
</feature>
<dbReference type="HOGENOM" id="CLU_243973_0_0_1"/>
<proteinExistence type="predicted"/>
<reference evidence="4 5" key="2">
    <citation type="journal article" date="2008" name="Nature">
        <title>The Phaeodactylum genome reveals the evolutionary history of diatom genomes.</title>
        <authorList>
            <person name="Bowler C."/>
            <person name="Allen A.E."/>
            <person name="Badger J.H."/>
            <person name="Grimwood J."/>
            <person name="Jabbari K."/>
            <person name="Kuo A."/>
            <person name="Maheswari U."/>
            <person name="Martens C."/>
            <person name="Maumus F."/>
            <person name="Otillar R.P."/>
            <person name="Rayko E."/>
            <person name="Salamov A."/>
            <person name="Vandepoele K."/>
            <person name="Beszteri B."/>
            <person name="Gruber A."/>
            <person name="Heijde M."/>
            <person name="Katinka M."/>
            <person name="Mock T."/>
            <person name="Valentin K."/>
            <person name="Verret F."/>
            <person name="Berges J.A."/>
            <person name="Brownlee C."/>
            <person name="Cadoret J.P."/>
            <person name="Chiovitti A."/>
            <person name="Choi C.J."/>
            <person name="Coesel S."/>
            <person name="De Martino A."/>
            <person name="Detter J.C."/>
            <person name="Durkin C."/>
            <person name="Falciatore A."/>
            <person name="Fournet J."/>
            <person name="Haruta M."/>
            <person name="Huysman M.J."/>
            <person name="Jenkins B.D."/>
            <person name="Jiroutova K."/>
            <person name="Jorgensen R.E."/>
            <person name="Joubert Y."/>
            <person name="Kaplan A."/>
            <person name="Kroger N."/>
            <person name="Kroth P.G."/>
            <person name="La Roche J."/>
            <person name="Lindquist E."/>
            <person name="Lommer M."/>
            <person name="Martin-Jezequel V."/>
            <person name="Lopez P.J."/>
            <person name="Lucas S."/>
            <person name="Mangogna M."/>
            <person name="McGinnis K."/>
            <person name="Medlin L.K."/>
            <person name="Montsant A."/>
            <person name="Oudot-Le Secq M.P."/>
            <person name="Napoli C."/>
            <person name="Obornik M."/>
            <person name="Parker M.S."/>
            <person name="Petit J.L."/>
            <person name="Porcel B.M."/>
            <person name="Poulsen N."/>
            <person name="Robison M."/>
            <person name="Rychlewski L."/>
            <person name="Rynearson T.A."/>
            <person name="Schmutz J."/>
            <person name="Shapiro H."/>
            <person name="Siaut M."/>
            <person name="Stanley M."/>
            <person name="Sussman M.R."/>
            <person name="Taylor A.R."/>
            <person name="Vardi A."/>
            <person name="von Dassow P."/>
            <person name="Vyverman W."/>
            <person name="Willis A."/>
            <person name="Wyrwicz L.S."/>
            <person name="Rokhsar D.S."/>
            <person name="Weissenbach J."/>
            <person name="Armbrust E.V."/>
            <person name="Green B.R."/>
            <person name="Van de Peer Y."/>
            <person name="Grigoriev I.V."/>
        </authorList>
    </citation>
    <scope>NUCLEOTIDE SEQUENCE [LARGE SCALE GENOMIC DNA]</scope>
    <source>
        <strain evidence="4 5">CCMP1335</strain>
    </source>
</reference>
<gene>
    <name evidence="4" type="ORF">THAPSDRAFT_25041</name>
</gene>
<dbReference type="PANTHER" id="PTHR45641:SF19">
    <property type="entry name" value="NEPHROCYSTIN-3"/>
    <property type="match status" value="1"/>
</dbReference>
<feature type="compositionally biased region" description="Basic residues" evidence="3">
    <location>
        <begin position="1"/>
        <end position="17"/>
    </location>
</feature>
<feature type="compositionally biased region" description="Low complexity" evidence="3">
    <location>
        <begin position="1506"/>
        <end position="1516"/>
    </location>
</feature>
<feature type="region of interest" description="Disordered" evidence="3">
    <location>
        <begin position="1489"/>
        <end position="1522"/>
    </location>
</feature>
<organism evidence="4 5">
    <name type="scientific">Thalassiosira pseudonana</name>
    <name type="common">Marine diatom</name>
    <name type="synonym">Cyclotella nana</name>
    <dbReference type="NCBI Taxonomy" id="35128"/>
    <lineage>
        <taxon>Eukaryota</taxon>
        <taxon>Sar</taxon>
        <taxon>Stramenopiles</taxon>
        <taxon>Ochrophyta</taxon>
        <taxon>Bacillariophyta</taxon>
        <taxon>Coscinodiscophyceae</taxon>
        <taxon>Thalassiosirophycidae</taxon>
        <taxon>Thalassiosirales</taxon>
        <taxon>Thalassiosiraceae</taxon>
        <taxon>Thalassiosira</taxon>
    </lineage>
</organism>
<feature type="region of interest" description="Disordered" evidence="3">
    <location>
        <begin position="459"/>
        <end position="600"/>
    </location>
</feature>
<dbReference type="Pfam" id="PF13424">
    <property type="entry name" value="TPR_12"/>
    <property type="match status" value="1"/>
</dbReference>
<accession>B8CDL5</accession>
<dbReference type="eggNOG" id="KOG1840">
    <property type="taxonomic scope" value="Eukaryota"/>
</dbReference>
<feature type="compositionally biased region" description="Low complexity" evidence="3">
    <location>
        <begin position="148"/>
        <end position="178"/>
    </location>
</feature>
<feature type="compositionally biased region" description="Polar residues" evidence="3">
    <location>
        <begin position="459"/>
        <end position="472"/>
    </location>
</feature>
<dbReference type="EMBL" id="CM000650">
    <property type="protein sequence ID" value="EED88473.1"/>
    <property type="molecule type" value="Genomic_DNA"/>
</dbReference>
<dbReference type="GeneID" id="7450274"/>
<feature type="region of interest" description="Disordered" evidence="3">
    <location>
        <begin position="1"/>
        <end position="37"/>
    </location>
</feature>
<keyword evidence="5" id="KW-1185">Reference proteome</keyword>
<reference evidence="4 5" key="1">
    <citation type="journal article" date="2004" name="Science">
        <title>The genome of the diatom Thalassiosira pseudonana: ecology, evolution, and metabolism.</title>
        <authorList>
            <person name="Armbrust E.V."/>
            <person name="Berges J.A."/>
            <person name="Bowler C."/>
            <person name="Green B.R."/>
            <person name="Martinez D."/>
            <person name="Putnam N.H."/>
            <person name="Zhou S."/>
            <person name="Allen A.E."/>
            <person name="Apt K.E."/>
            <person name="Bechner M."/>
            <person name="Brzezinski M.A."/>
            <person name="Chaal B.K."/>
            <person name="Chiovitti A."/>
            <person name="Davis A.K."/>
            <person name="Demarest M.S."/>
            <person name="Detter J.C."/>
            <person name="Glavina T."/>
            <person name="Goodstein D."/>
            <person name="Hadi M.Z."/>
            <person name="Hellsten U."/>
            <person name="Hildebrand M."/>
            <person name="Jenkins B.D."/>
            <person name="Jurka J."/>
            <person name="Kapitonov V.V."/>
            <person name="Kroger N."/>
            <person name="Lau W.W."/>
            <person name="Lane T.W."/>
            <person name="Larimer F.W."/>
            <person name="Lippmeier J.C."/>
            <person name="Lucas S."/>
            <person name="Medina M."/>
            <person name="Montsant A."/>
            <person name="Obornik M."/>
            <person name="Parker M.S."/>
            <person name="Palenik B."/>
            <person name="Pazour G.J."/>
            <person name="Richardson P.M."/>
            <person name="Rynearson T.A."/>
            <person name="Saito M.A."/>
            <person name="Schwartz D.C."/>
            <person name="Thamatrakoln K."/>
            <person name="Valentin K."/>
            <person name="Vardi A."/>
            <person name="Wilkerson F.P."/>
            <person name="Rokhsar D.S."/>
        </authorList>
    </citation>
    <scope>NUCLEOTIDE SEQUENCE [LARGE SCALE GENOMIC DNA]</scope>
    <source>
        <strain evidence="4 5">CCMP1335</strain>
    </source>
</reference>
<dbReference type="PaxDb" id="35128-Thaps25041"/>
<dbReference type="InterPro" id="IPR019734">
    <property type="entry name" value="TPR_rpt"/>
</dbReference>
<protein>
    <submittedName>
        <fullName evidence="4">Uncharacterized protein</fullName>
    </submittedName>
</protein>
<dbReference type="InterPro" id="IPR011990">
    <property type="entry name" value="TPR-like_helical_dom_sf"/>
</dbReference>
<dbReference type="PANTHER" id="PTHR45641">
    <property type="entry name" value="TETRATRICOPEPTIDE REPEAT PROTEIN (AFU_ORTHOLOGUE AFUA_6G03870)"/>
    <property type="match status" value="1"/>
</dbReference>
<keyword evidence="2" id="KW-0802">TPR repeat</keyword>
<dbReference type="InParanoid" id="B8CDL5"/>
<sequence>MIRRLRERQARGLRIKRRSADDGGVGGGGVAYTDMDDGGMLQTVDEEKFDEDENDINQLDVKRYPHQLSVPFAAAGNASFTPHPTGHQTSSSASATEVANADRLLDAIQVQISPPSTVDPQQRIHHQVHYSDKLSRISKHHRHPQLNSTSSGRSASPATTTTTGRSSSQYSQSRAPSPLSFSTNPTSRTLNTFASTASSSANSTAVIGDVCTNTAHLTAACGMDNPCFGVVNNSMEDFNKINLSNLDSTFSTYESSQSGEDVVADNVRDTSTYLDLESAFFQESVTGDVSEVDADEVTDAYREAMDDLEKTVRSASLVTGGKNGNTLQQQQHRRHAYDYQPTPPQRRSKKVRAKGTSPKSSRFAKKNNTVVGGNVDVGQMISTTAAAKIDLATKEVSSVHVDSASRVSPPPVKRKKGTLLITSSHHGEMTTQLEDSTIGEGTVEGGIVTSETDPVSLTAASVAKSQTKPSEATQEERKKTEQQVQRAVSPPRSSAPTMKHSNSVHLIGRLLRNTSKKKEGELQNHKENGHPKITARKAQHRDPTPCKNQPDPPPDPPAEQMSRIVHSSAKRRPLVDPRQISNNFIRQQRQNQQSKRQQEYVNNQEWTAPLPFKKVSSTPSNYDSLFTFQTSNTTSTSKFWDEVEVFSVQQQKKDSSNQKVTSFELGLHGNLRMLKGLGDQDYVILRKSNEKNQELQEFFKSHKSNVEVVDGDQQQQKQRQPFRSQRKSQQQTAKNNQHSIDPPNSKDDDSVSKAFSLDLPVNKHGQFDDGDISALEMGDSATVYHLRATVEAKTKASTYWKEKYDRLKEKTIENGVAFIEEEEEELVEIEQGTDGVPKMMDQDEKQPWTASSLEALQNLWSNGNSGGVNKNDQRSSKVELESMLRLAQCTRRGPESDCIGDGAHETPKQSPVIGTMFSQDEEYDESMNSHLVPGGYVRVNTPSPNLIKALPKKSQHIHRMDPPLIAEELTAYSAQPTFIMDDENDAHFLQQWYRQRSKSGKALADDLTAGVSRGMTSRGSSADGSQVSELSENAKLIFEAALKYDVDTLHRQRSLSEASRKARSRSPKPNSRSASPREDVRRALSNISSIAASASVVSSHIGTNIPNTFSTWFELPSLGTSCISLLPLFDSSFRGPVVIELLSAFDGETSKLGGNSASRIAPRHRVSDVIDRMFNEFSSADSDATENEAYMGPVVADGDDGSIRFANAALHLGGISDVAVSHIKKREFHEAIEIYNTLLRSCQTSAGSKNGLVGQLIASTLHNLAVVHLWKKEYDQALPFCREALRIKTELIGAECVGVMNSWSNIGLISYAMDALPSALSAYRKAVQISSSLFADDQETPALGRLTNNLACVNAEIGNTSLAQSEFEESLRVQEETSNGADLLSVSIAIFNIGVMSAKQQQYQAANSHVQACYSIQEALLGEDNKVVQSTSFYLGLLSKLINSSSPQTSTQESGNALLEKQRKLNVATPRTVDCIPLDEMYDMQLKSAAREDAATSRQLKDNAMPSTSPLSSRPSLKSREQSAIDKQVSDMKYDYPFFTKSNEITHPILSLGSLKVEATTVERVRKCLDRCSDMVLNHEASKGHVAIGRNQNLRLLCRKPSLTKQKSA</sequence>
<feature type="compositionally biased region" description="Low complexity" evidence="3">
    <location>
        <begin position="713"/>
        <end position="731"/>
    </location>
</feature>
<evidence type="ECO:0000256" key="3">
    <source>
        <dbReference type="SAM" id="MobiDB-lite"/>
    </source>
</evidence>
<feature type="compositionally biased region" description="Polar residues" evidence="3">
    <location>
        <begin position="78"/>
        <end position="97"/>
    </location>
</feature>
<keyword evidence="1" id="KW-0677">Repeat</keyword>
<evidence type="ECO:0000256" key="2">
    <source>
        <dbReference type="ARBA" id="ARBA00022803"/>
    </source>
</evidence>
<feature type="compositionally biased region" description="Basic and acidic residues" evidence="3">
    <location>
        <begin position="1489"/>
        <end position="1501"/>
    </location>
</feature>
<feature type="region of interest" description="Disordered" evidence="3">
    <location>
        <begin position="706"/>
        <end position="752"/>
    </location>
</feature>
<feature type="region of interest" description="Disordered" evidence="3">
    <location>
        <begin position="114"/>
        <end position="186"/>
    </location>
</feature>
<dbReference type="Gene3D" id="1.25.40.10">
    <property type="entry name" value="Tetratricopeptide repeat domain"/>
    <property type="match status" value="2"/>
</dbReference>
<evidence type="ECO:0000313" key="4">
    <source>
        <dbReference type="EMBL" id="EED88473.1"/>
    </source>
</evidence>
<dbReference type="RefSeq" id="XP_002294118.1">
    <property type="nucleotide sequence ID" value="XM_002294082.1"/>
</dbReference>
<dbReference type="SUPFAM" id="SSF48452">
    <property type="entry name" value="TPR-like"/>
    <property type="match status" value="1"/>
</dbReference>